<evidence type="ECO:0000256" key="5">
    <source>
        <dbReference type="ARBA" id="ARBA00022691"/>
    </source>
</evidence>
<dbReference type="InterPro" id="IPR051357">
    <property type="entry name" value="H3K9_HMTase_SUVAR3-9"/>
</dbReference>
<dbReference type="PANTHER" id="PTHR45660">
    <property type="entry name" value="HISTONE-LYSINE N-METHYLTRANSFERASE SETMAR"/>
    <property type="match status" value="1"/>
</dbReference>
<proteinExistence type="predicted"/>
<dbReference type="GO" id="GO:0003690">
    <property type="term" value="F:double-stranded DNA binding"/>
    <property type="evidence" value="ECO:0007669"/>
    <property type="project" value="TreeGrafter"/>
</dbReference>
<dbReference type="PROSITE" id="PS50867">
    <property type="entry name" value="PRE_SET"/>
    <property type="match status" value="1"/>
</dbReference>
<dbReference type="AlphaFoldDB" id="A0A1S3U306"/>
<protein>
    <submittedName>
        <fullName evidence="16">Histone-lysine N-methyltransferase, H3 lysine-9 specific SUVH1</fullName>
    </submittedName>
</protein>
<dbReference type="GO" id="GO:0008270">
    <property type="term" value="F:zinc ion binding"/>
    <property type="evidence" value="ECO:0007669"/>
    <property type="project" value="InterPro"/>
</dbReference>
<evidence type="ECO:0000256" key="8">
    <source>
        <dbReference type="ARBA" id="ARBA00023328"/>
    </source>
</evidence>
<evidence type="ECO:0000256" key="6">
    <source>
        <dbReference type="ARBA" id="ARBA00022853"/>
    </source>
</evidence>
<dbReference type="GO" id="GO:0005634">
    <property type="term" value="C:nucleus"/>
    <property type="evidence" value="ECO:0007669"/>
    <property type="project" value="UniProtKB-SubCell"/>
</dbReference>
<feature type="domain" description="YDG" evidence="14">
    <location>
        <begin position="204"/>
        <end position="352"/>
    </location>
</feature>
<keyword evidence="4" id="KW-0808">Transferase</keyword>
<keyword evidence="5" id="KW-0949">S-adenosyl-L-methionine</keyword>
<dbReference type="PANTHER" id="PTHR45660:SF73">
    <property type="entry name" value="HISTONE-LYSINE N-METHYLTRANSFERASE, H3 LYSINE-9 SPECIFIC SUVH1"/>
    <property type="match status" value="1"/>
</dbReference>
<evidence type="ECO:0000259" key="14">
    <source>
        <dbReference type="PROSITE" id="PS51015"/>
    </source>
</evidence>
<dbReference type="FunFam" id="2.30.280.10:FF:000003">
    <property type="entry name" value="Histone-lysine N-methyltransferase, H3 lysine-9 specific SUVH5"/>
    <property type="match status" value="1"/>
</dbReference>
<dbReference type="Pfam" id="PF00856">
    <property type="entry name" value="SET"/>
    <property type="match status" value="1"/>
</dbReference>
<evidence type="ECO:0000256" key="4">
    <source>
        <dbReference type="ARBA" id="ARBA00022679"/>
    </source>
</evidence>
<gene>
    <name evidence="16" type="primary">LOC106761369</name>
</gene>
<dbReference type="SMART" id="SM00317">
    <property type="entry name" value="SET"/>
    <property type="match status" value="1"/>
</dbReference>
<reference evidence="15" key="1">
    <citation type="journal article" date="2014" name="Nat. Commun.">
        <title>Genome sequence of mungbean and insights into evolution within Vigna species.</title>
        <authorList>
            <person name="Kang Y.J."/>
            <person name="Kim S.K."/>
            <person name="Kim M.Y."/>
            <person name="Lestari P."/>
            <person name="Kim K.H."/>
            <person name="Ha B.K."/>
            <person name="Jun T.H."/>
            <person name="Hwang W.J."/>
            <person name="Lee T."/>
            <person name="Lee J."/>
            <person name="Shim S."/>
            <person name="Yoon M.Y."/>
            <person name="Jang Y.E."/>
            <person name="Han K.S."/>
            <person name="Taeprayoon P."/>
            <person name="Yoon N."/>
            <person name="Somta P."/>
            <person name="Tanya P."/>
            <person name="Kim K.S."/>
            <person name="Gwag J.G."/>
            <person name="Moon J.K."/>
            <person name="Lee Y.H."/>
            <person name="Park B.S."/>
            <person name="Bombarely A."/>
            <person name="Doyle J.J."/>
            <person name="Jackson S.A."/>
            <person name="Schafleitner R."/>
            <person name="Srinives P."/>
            <person name="Varshney R.K."/>
            <person name="Lee S.H."/>
        </authorList>
    </citation>
    <scope>NUCLEOTIDE SEQUENCE [LARGE SCALE GENOMIC DNA]</scope>
    <source>
        <strain evidence="15">cv. VC1973A</strain>
    </source>
</reference>
<keyword evidence="7 9" id="KW-0539">Nucleus</keyword>
<accession>A0A1S3U306</accession>
<dbReference type="PROSITE" id="PS50868">
    <property type="entry name" value="POST_SET"/>
    <property type="match status" value="1"/>
</dbReference>
<dbReference type="PROSITE" id="PS50280">
    <property type="entry name" value="SET"/>
    <property type="match status" value="1"/>
</dbReference>
<feature type="domain" description="SET" evidence="11">
    <location>
        <begin position="490"/>
        <end position="635"/>
    </location>
</feature>
<evidence type="ECO:0000256" key="9">
    <source>
        <dbReference type="PROSITE-ProRule" id="PRU00358"/>
    </source>
</evidence>
<dbReference type="PROSITE" id="PS51575">
    <property type="entry name" value="SAM_MT43_SUVAR39_2"/>
    <property type="match status" value="1"/>
</dbReference>
<dbReference type="SMART" id="SM00466">
    <property type="entry name" value="SRA"/>
    <property type="match status" value="1"/>
</dbReference>
<dbReference type="InterPro" id="IPR025794">
    <property type="entry name" value="H3-K9-MeTrfase_plant"/>
</dbReference>
<keyword evidence="15" id="KW-1185">Reference proteome</keyword>
<dbReference type="InterPro" id="IPR046341">
    <property type="entry name" value="SET_dom_sf"/>
</dbReference>
<feature type="region of interest" description="Disordered" evidence="10">
    <location>
        <begin position="35"/>
        <end position="132"/>
    </location>
</feature>
<dbReference type="PROSITE" id="PS51015">
    <property type="entry name" value="YDG"/>
    <property type="match status" value="1"/>
</dbReference>
<evidence type="ECO:0000259" key="13">
    <source>
        <dbReference type="PROSITE" id="PS50868"/>
    </source>
</evidence>
<feature type="compositionally biased region" description="Polar residues" evidence="10">
    <location>
        <begin position="88"/>
        <end position="101"/>
    </location>
</feature>
<dbReference type="Proteomes" id="UP000087766">
    <property type="component" value="Chromosome 5"/>
</dbReference>
<dbReference type="SUPFAM" id="SSF82199">
    <property type="entry name" value="SET domain"/>
    <property type="match status" value="1"/>
</dbReference>
<feature type="compositionally biased region" description="Polar residues" evidence="10">
    <location>
        <begin position="59"/>
        <end position="72"/>
    </location>
</feature>
<dbReference type="InterPro" id="IPR007728">
    <property type="entry name" value="Pre-SET_dom"/>
</dbReference>
<evidence type="ECO:0000256" key="7">
    <source>
        <dbReference type="ARBA" id="ARBA00023242"/>
    </source>
</evidence>
<dbReference type="SUPFAM" id="SSF88697">
    <property type="entry name" value="PUA domain-like"/>
    <property type="match status" value="1"/>
</dbReference>
<sequence>MEGGTRQDSVPLHGSIDKSRILDVKPLKSLIPIFSMSSQAPPPGQYPTGFSPFSPFGAPQQTPTEVTPNGASIPTPIRVYSIPPGAGDSSSTMEGFSGQRTSGKKKRGSPKSSSAKSSLDKPKKTQEPPVDLGVLVGITPAQKEDGSREVVNFVLMAFDALRRRLCQLEGAKELSLGPIKRADLKACNTLMTKGIRTNTRKRIGSVPGVEIGDIFFFRAEMCVVGLHAHFMGGIDALHIRGEFEEETLAVSIVSSGEYDDDAEDIDVITYTGQGGNFFKKDKHAIDQKLKRGNLAMDRSSRQLNEIRVIRGIRDDVNPNLKVYVYDGLYKIQDSWIGKAKGGGDVFKYKLVRMPGQPSAYSVWKSVQKWKSGTSRIGLILADISNGAENIPVSLVNEVDNVKAPTYFNYFHSLRHPKSFSLMQPSNGCTCTKSCVPGDSNCSCIRRNEGDFPYIGNGVLVSRMQLVHECGPTCQCFPNCKNRVSQTGLKHPMEVFKTKDRGWGLRSLDPIRSGTFICEYAGEVVDRAKVSQLVREGNEYVFDTTQIYGQFKWNYEPRLLEEVNPNESSEHYAMPYPLTISAKNFGNVARFMNHSCSPNVFWQPVVYEENNQSYVHVAFFALRHIPPMTELTYDYGVARSDHAEGIRAVKGRKKCLCRSSKCRGSYG</sequence>
<dbReference type="KEGG" id="vra:106761369"/>
<dbReference type="InterPro" id="IPR015947">
    <property type="entry name" value="PUA-like_sf"/>
</dbReference>
<evidence type="ECO:0000256" key="3">
    <source>
        <dbReference type="ARBA" id="ARBA00022603"/>
    </source>
</evidence>
<dbReference type="GO" id="GO:0042054">
    <property type="term" value="F:histone methyltransferase activity"/>
    <property type="evidence" value="ECO:0007669"/>
    <property type="project" value="InterPro"/>
</dbReference>
<organism evidence="15 16">
    <name type="scientific">Vigna radiata var. radiata</name>
    <name type="common">Mung bean</name>
    <name type="synonym">Phaseolus aureus</name>
    <dbReference type="NCBI Taxonomy" id="3916"/>
    <lineage>
        <taxon>Eukaryota</taxon>
        <taxon>Viridiplantae</taxon>
        <taxon>Streptophyta</taxon>
        <taxon>Embryophyta</taxon>
        <taxon>Tracheophyta</taxon>
        <taxon>Spermatophyta</taxon>
        <taxon>Magnoliopsida</taxon>
        <taxon>eudicotyledons</taxon>
        <taxon>Gunneridae</taxon>
        <taxon>Pentapetalae</taxon>
        <taxon>rosids</taxon>
        <taxon>fabids</taxon>
        <taxon>Fabales</taxon>
        <taxon>Fabaceae</taxon>
        <taxon>Papilionoideae</taxon>
        <taxon>50 kb inversion clade</taxon>
        <taxon>NPAAA clade</taxon>
        <taxon>indigoferoid/millettioid clade</taxon>
        <taxon>Phaseoleae</taxon>
        <taxon>Vigna</taxon>
    </lineage>
</organism>
<dbReference type="RefSeq" id="XP_014500405.1">
    <property type="nucleotide sequence ID" value="XM_014644919.2"/>
</dbReference>
<dbReference type="SMART" id="SM00468">
    <property type="entry name" value="PreSET"/>
    <property type="match status" value="1"/>
</dbReference>
<comment type="subcellular location">
    <subcellularLocation>
        <location evidence="1">Chromosome</location>
        <location evidence="1">Centromere</location>
    </subcellularLocation>
    <subcellularLocation>
        <location evidence="9">Nucleus</location>
    </subcellularLocation>
</comment>
<dbReference type="InterPro" id="IPR036987">
    <property type="entry name" value="SRA-YDG_sf"/>
</dbReference>
<feature type="domain" description="Pre-SET" evidence="12">
    <location>
        <begin position="426"/>
        <end position="487"/>
    </location>
</feature>
<evidence type="ECO:0000256" key="1">
    <source>
        <dbReference type="ARBA" id="ARBA00004584"/>
    </source>
</evidence>
<dbReference type="Pfam" id="PF02182">
    <property type="entry name" value="SAD_SRA"/>
    <property type="match status" value="1"/>
</dbReference>
<dbReference type="GO" id="GO:0000775">
    <property type="term" value="C:chromosome, centromeric region"/>
    <property type="evidence" value="ECO:0007669"/>
    <property type="project" value="UniProtKB-SubCell"/>
</dbReference>
<dbReference type="Pfam" id="PF05033">
    <property type="entry name" value="Pre-SET"/>
    <property type="match status" value="1"/>
</dbReference>
<evidence type="ECO:0000256" key="2">
    <source>
        <dbReference type="ARBA" id="ARBA00022454"/>
    </source>
</evidence>
<evidence type="ECO:0000259" key="11">
    <source>
        <dbReference type="PROSITE" id="PS50280"/>
    </source>
</evidence>
<feature type="domain" description="Post-SET" evidence="13">
    <location>
        <begin position="650"/>
        <end position="666"/>
    </location>
</feature>
<evidence type="ECO:0000256" key="10">
    <source>
        <dbReference type="SAM" id="MobiDB-lite"/>
    </source>
</evidence>
<dbReference type="GO" id="GO:0032259">
    <property type="term" value="P:methylation"/>
    <property type="evidence" value="ECO:0007669"/>
    <property type="project" value="UniProtKB-KW"/>
</dbReference>
<dbReference type="GeneID" id="106761369"/>
<keyword evidence="8" id="KW-0137">Centromere</keyword>
<dbReference type="Gene3D" id="2.170.270.10">
    <property type="entry name" value="SET domain"/>
    <property type="match status" value="1"/>
</dbReference>
<dbReference type="STRING" id="3916.A0A1S3U306"/>
<evidence type="ECO:0000259" key="12">
    <source>
        <dbReference type="PROSITE" id="PS50867"/>
    </source>
</evidence>
<dbReference type="Gene3D" id="2.30.280.10">
    <property type="entry name" value="SRA-YDG"/>
    <property type="match status" value="1"/>
</dbReference>
<dbReference type="OrthoDB" id="5792673at2759"/>
<reference evidence="16" key="2">
    <citation type="submission" date="2025-08" db="UniProtKB">
        <authorList>
            <consortium name="RefSeq"/>
        </authorList>
    </citation>
    <scope>IDENTIFICATION</scope>
    <source>
        <tissue evidence="16">Leaf</tissue>
    </source>
</reference>
<dbReference type="InterPro" id="IPR001214">
    <property type="entry name" value="SET_dom"/>
</dbReference>
<evidence type="ECO:0000313" key="15">
    <source>
        <dbReference type="Proteomes" id="UP000087766"/>
    </source>
</evidence>
<dbReference type="InterPro" id="IPR003105">
    <property type="entry name" value="SRA_YDG"/>
</dbReference>
<evidence type="ECO:0000313" key="16">
    <source>
        <dbReference type="RefSeq" id="XP_014500405.1"/>
    </source>
</evidence>
<keyword evidence="6" id="KW-0156">Chromatin regulator</keyword>
<dbReference type="InterPro" id="IPR003616">
    <property type="entry name" value="Post-SET_dom"/>
</dbReference>
<name>A0A1S3U306_VIGRR</name>
<keyword evidence="2" id="KW-0158">Chromosome</keyword>
<keyword evidence="3" id="KW-0489">Methyltransferase</keyword>